<dbReference type="Gene3D" id="3.30.930.30">
    <property type="match status" value="1"/>
</dbReference>
<name>A0A414ADY7_9FIRM</name>
<evidence type="ECO:0000313" key="1">
    <source>
        <dbReference type="EMBL" id="RHC45185.1"/>
    </source>
</evidence>
<organism evidence="1 2">
    <name type="scientific">Enterocloster bolteae</name>
    <dbReference type="NCBI Taxonomy" id="208479"/>
    <lineage>
        <taxon>Bacteria</taxon>
        <taxon>Bacillati</taxon>
        <taxon>Bacillota</taxon>
        <taxon>Clostridia</taxon>
        <taxon>Lachnospirales</taxon>
        <taxon>Lachnospiraceae</taxon>
        <taxon>Enterocloster</taxon>
    </lineage>
</organism>
<sequence>MPRHSFVQIQKITNVKGRIDYISSHARQENLYAVYHTAPSQFWKSLAKENQQEFQKSGTEGKCVEARELIIALPEIYTKLAPDTVLQTFTDSFKETYDVECVAALHHNKKKTNYHIHLIFSERTALEKPEIKFAARNMFYNEQRKHVRTKKEILDEQGAIRTGCTIISKGELYEIRKFSNKNPYFKSDEFLDSEKKRLTVLINSNIENPLEQLQVFDRNGVYLSMKKIGKNNPKEADIKADNEVRKIWNQTVDIALIQGITEPEIKKIRQEEIVYKVQQSIIKCGKKPGLFYGIVLNTKEVLVKLLQQHKVPPKPQLSVDIKEFRKMQDIKQELDQQVQAIHYIEDSELPELHRQPEEIKGIFKTKDRKMVEKEIKDTERRLSEIKSDLTKVVTRYGYKNVQSFIRVFWKSERAVRQYQIELAEWKANGGTNPPRPEGIREQLKKYEREVKERKTAMLYQPITIKEKNQNER</sequence>
<evidence type="ECO:0000313" key="2">
    <source>
        <dbReference type="Proteomes" id="UP000283975"/>
    </source>
</evidence>
<dbReference type="EMBL" id="QSHZ01000080">
    <property type="protein sequence ID" value="RHC45185.1"/>
    <property type="molecule type" value="Genomic_DNA"/>
</dbReference>
<comment type="caution">
    <text evidence="1">The sequence shown here is derived from an EMBL/GenBank/DDBJ whole genome shotgun (WGS) entry which is preliminary data.</text>
</comment>
<dbReference type="AlphaFoldDB" id="A0A414ADY7"/>
<reference evidence="1 2" key="1">
    <citation type="submission" date="2018-08" db="EMBL/GenBank/DDBJ databases">
        <title>A genome reference for cultivated species of the human gut microbiota.</title>
        <authorList>
            <person name="Zou Y."/>
            <person name="Xue W."/>
            <person name="Luo G."/>
        </authorList>
    </citation>
    <scope>NUCLEOTIDE SEQUENCE [LARGE SCALE GENOMIC DNA]</scope>
    <source>
        <strain evidence="1 2">AM35-14</strain>
    </source>
</reference>
<dbReference type="Proteomes" id="UP000283975">
    <property type="component" value="Unassembled WGS sequence"/>
</dbReference>
<gene>
    <name evidence="1" type="ORF">DW839_32615</name>
</gene>
<accession>A0A414ADY7</accession>
<protein>
    <submittedName>
        <fullName evidence="1">MobA/MobL family protein</fullName>
    </submittedName>
</protein>
<proteinExistence type="predicted"/>